<dbReference type="NCBIfam" id="NF005863">
    <property type="entry name" value="PRK07798.1"/>
    <property type="match status" value="1"/>
</dbReference>
<feature type="domain" description="AMP-binding enzyme C-terminal" evidence="2">
    <location>
        <begin position="448"/>
        <end position="523"/>
    </location>
</feature>
<dbReference type="PROSITE" id="PS00455">
    <property type="entry name" value="AMP_BINDING"/>
    <property type="match status" value="1"/>
</dbReference>
<evidence type="ECO:0000313" key="3">
    <source>
        <dbReference type="EMBL" id="ABC62492.1"/>
    </source>
</evidence>
<sequence>MIWHFADLFEKIASLVPDNVALIEGDAKRTWREYEDRASRLAAALVEHGIEPDAKVAIYGHNSSAFLEAQFAVFKARAVPINVNYRYVDDELVYLFDNADVDAVFFDARFAPRLAAIRDKLPKLKLAIQIEDGSGEKLEGAKDLEAVTAGHDPLPRLAYSEDDHYMVYTGGTTGMPKGVVYRQGDFVKAIAGFILGPDIEPSKEILLGAVKQLAAAGMSPIAFPACPLMHGTGMWLGGFAAHTAGGAVATLRDEKFDPDRTWEYAAKVGANVIVVVGDAFAKPLLASLRAAAERGEPYDLSRLQAIVSSGAMFSAETKLGLLEHLDIEIRDAIGSTEGSMGSSITSRAAPPSETAKFELGKDTKVFDENDEEVVPGSDAIGMIANGGFTPIAYYKDPEKSAKTFREIRGHRYSFAGDFAKVAKDGSLILLGRGSVCINTGGEKVFPEEVEEALKAHDSVWDALVVGVPDDRFGERIVAVVSQSEGHTIDQGEVIDFARTRLAGYKMPRQLVVVDEVARAANGKADYAWAKETALAAVGSDA</sequence>
<dbReference type="RefSeq" id="WP_011413368.1">
    <property type="nucleotide sequence ID" value="NC_007722.1"/>
</dbReference>
<dbReference type="Proteomes" id="UP000008808">
    <property type="component" value="Chromosome"/>
</dbReference>
<keyword evidence="4" id="KW-1185">Reference proteome</keyword>
<protein>
    <submittedName>
        <fullName evidence="3">Putative acyl-CoA synthetase</fullName>
    </submittedName>
</protein>
<dbReference type="Pfam" id="PF13193">
    <property type="entry name" value="AMP-binding_C"/>
    <property type="match status" value="1"/>
</dbReference>
<dbReference type="InterPro" id="IPR025110">
    <property type="entry name" value="AMP-bd_C"/>
</dbReference>
<evidence type="ECO:0000259" key="1">
    <source>
        <dbReference type="Pfam" id="PF00501"/>
    </source>
</evidence>
<dbReference type="EMBL" id="CP000157">
    <property type="protein sequence ID" value="ABC62492.1"/>
    <property type="molecule type" value="Genomic_DNA"/>
</dbReference>
<dbReference type="PANTHER" id="PTHR43767:SF1">
    <property type="entry name" value="NONRIBOSOMAL PEPTIDE SYNTHASE PES1 (EUROFUNG)-RELATED"/>
    <property type="match status" value="1"/>
</dbReference>
<organism evidence="3 4">
    <name type="scientific">Erythrobacter litoralis (strain HTCC2594)</name>
    <dbReference type="NCBI Taxonomy" id="314225"/>
    <lineage>
        <taxon>Bacteria</taxon>
        <taxon>Pseudomonadati</taxon>
        <taxon>Pseudomonadota</taxon>
        <taxon>Alphaproteobacteria</taxon>
        <taxon>Sphingomonadales</taxon>
        <taxon>Erythrobacteraceae</taxon>
        <taxon>Erythrobacter/Porphyrobacter group</taxon>
        <taxon>Erythrobacter</taxon>
    </lineage>
</organism>
<evidence type="ECO:0000313" key="4">
    <source>
        <dbReference type="Proteomes" id="UP000008808"/>
    </source>
</evidence>
<accession>Q2NCU9</accession>
<dbReference type="InterPro" id="IPR020845">
    <property type="entry name" value="AMP-binding_CS"/>
</dbReference>
<dbReference type="InterPro" id="IPR000873">
    <property type="entry name" value="AMP-dep_synth/lig_dom"/>
</dbReference>
<reference evidence="4" key="1">
    <citation type="journal article" date="2009" name="J. Bacteriol.">
        <title>Complete genome sequence of Erythrobacter litoralis HTCC2594.</title>
        <authorList>
            <person name="Oh H.M."/>
            <person name="Giovannoni S.J."/>
            <person name="Ferriera S."/>
            <person name="Johnson J."/>
            <person name="Cho J.C."/>
        </authorList>
    </citation>
    <scope>NUCLEOTIDE SEQUENCE [LARGE SCALE GENOMIC DNA]</scope>
    <source>
        <strain evidence="4">HTCC2594</strain>
    </source>
</reference>
<dbReference type="Gene3D" id="3.40.50.12780">
    <property type="entry name" value="N-terminal domain of ligase-like"/>
    <property type="match status" value="1"/>
</dbReference>
<dbReference type="InterPro" id="IPR042099">
    <property type="entry name" value="ANL_N_sf"/>
</dbReference>
<dbReference type="SUPFAM" id="SSF56801">
    <property type="entry name" value="Acetyl-CoA synthetase-like"/>
    <property type="match status" value="1"/>
</dbReference>
<evidence type="ECO:0000259" key="2">
    <source>
        <dbReference type="Pfam" id="PF13193"/>
    </source>
</evidence>
<dbReference type="Pfam" id="PF00501">
    <property type="entry name" value="AMP-binding"/>
    <property type="match status" value="1"/>
</dbReference>
<dbReference type="PANTHER" id="PTHR43767">
    <property type="entry name" value="LONG-CHAIN-FATTY-ACID--COA LIGASE"/>
    <property type="match status" value="1"/>
</dbReference>
<dbReference type="GO" id="GO:0016878">
    <property type="term" value="F:acid-thiol ligase activity"/>
    <property type="evidence" value="ECO:0007669"/>
    <property type="project" value="UniProtKB-ARBA"/>
</dbReference>
<dbReference type="OrthoDB" id="7415522at2"/>
<dbReference type="InterPro" id="IPR050237">
    <property type="entry name" value="ATP-dep_AMP-bd_enzyme"/>
</dbReference>
<dbReference type="eggNOG" id="COG0318">
    <property type="taxonomic scope" value="Bacteria"/>
</dbReference>
<dbReference type="STRING" id="314225.ELI_02000"/>
<dbReference type="AlphaFoldDB" id="Q2NCU9"/>
<proteinExistence type="predicted"/>
<feature type="domain" description="AMP-dependent synthetase/ligase" evidence="1">
    <location>
        <begin position="9"/>
        <end position="376"/>
    </location>
</feature>
<dbReference type="Gene3D" id="3.30.300.30">
    <property type="match status" value="1"/>
</dbReference>
<dbReference type="InterPro" id="IPR045851">
    <property type="entry name" value="AMP-bd_C_sf"/>
</dbReference>
<name>Q2NCU9_ERYLH</name>
<dbReference type="HOGENOM" id="CLU_000022_59_0_5"/>
<gene>
    <name evidence="3" type="ordered locus">ELI_02000</name>
</gene>
<dbReference type="KEGG" id="eli:ELI_02000"/>